<name>A0AAQ3PCI6_VIGMU</name>
<accession>A0AAQ3PCI6</accession>
<dbReference type="AlphaFoldDB" id="A0AAQ3PCI6"/>
<evidence type="ECO:0000313" key="1">
    <source>
        <dbReference type="EMBL" id="WVZ24575.1"/>
    </source>
</evidence>
<organism evidence="1 2">
    <name type="scientific">Vigna mungo</name>
    <name type="common">Black gram</name>
    <name type="synonym">Phaseolus mungo</name>
    <dbReference type="NCBI Taxonomy" id="3915"/>
    <lineage>
        <taxon>Eukaryota</taxon>
        <taxon>Viridiplantae</taxon>
        <taxon>Streptophyta</taxon>
        <taxon>Embryophyta</taxon>
        <taxon>Tracheophyta</taxon>
        <taxon>Spermatophyta</taxon>
        <taxon>Magnoliopsida</taxon>
        <taxon>eudicotyledons</taxon>
        <taxon>Gunneridae</taxon>
        <taxon>Pentapetalae</taxon>
        <taxon>rosids</taxon>
        <taxon>fabids</taxon>
        <taxon>Fabales</taxon>
        <taxon>Fabaceae</taxon>
        <taxon>Papilionoideae</taxon>
        <taxon>50 kb inversion clade</taxon>
        <taxon>NPAAA clade</taxon>
        <taxon>indigoferoid/millettioid clade</taxon>
        <taxon>Phaseoleae</taxon>
        <taxon>Vigna</taxon>
    </lineage>
</organism>
<keyword evidence="2" id="KW-1185">Reference proteome</keyword>
<evidence type="ECO:0000313" key="2">
    <source>
        <dbReference type="Proteomes" id="UP001374535"/>
    </source>
</evidence>
<sequence length="175" mass="20109">MIQQKMKQRSPHVCSFYLSFLPNNLKNYLAFNSFSSFPFSSFLMELSTTGKYTYSFICTSQLSICILSCTVRIENDVIKKSTLRTFLYISLLLELFGIKTAPLGSSVSSNPKKRFSSQNRPSKQLKIASLVPHFIFHKHIINLHNHTPDKQTHTSVMDTYSTDNNFPLNWAQAFH</sequence>
<protein>
    <submittedName>
        <fullName evidence="1">Uncharacterized protein</fullName>
    </submittedName>
</protein>
<dbReference type="Proteomes" id="UP001374535">
    <property type="component" value="Chromosome 1"/>
</dbReference>
<gene>
    <name evidence="1" type="ORF">V8G54_003119</name>
</gene>
<dbReference type="EMBL" id="CP144700">
    <property type="protein sequence ID" value="WVZ24575.1"/>
    <property type="molecule type" value="Genomic_DNA"/>
</dbReference>
<proteinExistence type="predicted"/>
<reference evidence="1 2" key="1">
    <citation type="journal article" date="2023" name="Life. Sci Alliance">
        <title>Evolutionary insights into 3D genome organization and epigenetic landscape of Vigna mungo.</title>
        <authorList>
            <person name="Junaid A."/>
            <person name="Singh B."/>
            <person name="Bhatia S."/>
        </authorList>
    </citation>
    <scope>NUCLEOTIDE SEQUENCE [LARGE SCALE GENOMIC DNA]</scope>
    <source>
        <strain evidence="1">Urdbean</strain>
    </source>
</reference>